<proteinExistence type="predicted"/>
<dbReference type="OrthoDB" id="10534239at2759"/>
<reference evidence="2 3" key="1">
    <citation type="journal article" date="2017" name="Nat. Ecol. Evol.">
        <title>Scallop genome provides insights into evolution of bilaterian karyotype and development.</title>
        <authorList>
            <person name="Wang S."/>
            <person name="Zhang J."/>
            <person name="Jiao W."/>
            <person name="Li J."/>
            <person name="Xun X."/>
            <person name="Sun Y."/>
            <person name="Guo X."/>
            <person name="Huan P."/>
            <person name="Dong B."/>
            <person name="Zhang L."/>
            <person name="Hu X."/>
            <person name="Sun X."/>
            <person name="Wang J."/>
            <person name="Zhao C."/>
            <person name="Wang Y."/>
            <person name="Wang D."/>
            <person name="Huang X."/>
            <person name="Wang R."/>
            <person name="Lv J."/>
            <person name="Li Y."/>
            <person name="Zhang Z."/>
            <person name="Liu B."/>
            <person name="Lu W."/>
            <person name="Hui Y."/>
            <person name="Liang J."/>
            <person name="Zhou Z."/>
            <person name="Hou R."/>
            <person name="Li X."/>
            <person name="Liu Y."/>
            <person name="Li H."/>
            <person name="Ning X."/>
            <person name="Lin Y."/>
            <person name="Zhao L."/>
            <person name="Xing Q."/>
            <person name="Dou J."/>
            <person name="Li Y."/>
            <person name="Mao J."/>
            <person name="Guo H."/>
            <person name="Dou H."/>
            <person name="Li T."/>
            <person name="Mu C."/>
            <person name="Jiang W."/>
            <person name="Fu Q."/>
            <person name="Fu X."/>
            <person name="Miao Y."/>
            <person name="Liu J."/>
            <person name="Yu Q."/>
            <person name="Li R."/>
            <person name="Liao H."/>
            <person name="Li X."/>
            <person name="Kong Y."/>
            <person name="Jiang Z."/>
            <person name="Chourrout D."/>
            <person name="Li R."/>
            <person name="Bao Z."/>
        </authorList>
    </citation>
    <scope>NUCLEOTIDE SEQUENCE [LARGE SCALE GENOMIC DNA]</scope>
    <source>
        <strain evidence="2 3">PY_sf001</strain>
    </source>
</reference>
<sequence>MSLNNLLFLFSCIFVAANVEALVFGSRHALYSPRQAILSSAMHDADTVNIGFGGSDRRMSSLSALSNLGLGLGRRSIRPRLSSGQRRGNNIVVLGTGDMDYPSLEYGSSIGSLSGLGSIGGLGGLGSIGGISRIGGLGGYGGDSDHITVPRGTDLRLAARAGLFEDADSINFL</sequence>
<name>A0A210QJR0_MIZYE</name>
<organism evidence="2 3">
    <name type="scientific">Mizuhopecten yessoensis</name>
    <name type="common">Japanese scallop</name>
    <name type="synonym">Patinopecten yessoensis</name>
    <dbReference type="NCBI Taxonomy" id="6573"/>
    <lineage>
        <taxon>Eukaryota</taxon>
        <taxon>Metazoa</taxon>
        <taxon>Spiralia</taxon>
        <taxon>Lophotrochozoa</taxon>
        <taxon>Mollusca</taxon>
        <taxon>Bivalvia</taxon>
        <taxon>Autobranchia</taxon>
        <taxon>Pteriomorphia</taxon>
        <taxon>Pectinida</taxon>
        <taxon>Pectinoidea</taxon>
        <taxon>Pectinidae</taxon>
        <taxon>Mizuhopecten</taxon>
    </lineage>
</organism>
<dbReference type="Proteomes" id="UP000242188">
    <property type="component" value="Unassembled WGS sequence"/>
</dbReference>
<evidence type="ECO:0000313" key="2">
    <source>
        <dbReference type="EMBL" id="OWF48983.1"/>
    </source>
</evidence>
<gene>
    <name evidence="2" type="ORF">KP79_PYT22991</name>
</gene>
<protein>
    <submittedName>
        <fullName evidence="2">Uncharacterized protein</fullName>
    </submittedName>
</protein>
<feature type="signal peptide" evidence="1">
    <location>
        <begin position="1"/>
        <end position="21"/>
    </location>
</feature>
<keyword evidence="1" id="KW-0732">Signal</keyword>
<evidence type="ECO:0000256" key="1">
    <source>
        <dbReference type="SAM" id="SignalP"/>
    </source>
</evidence>
<dbReference type="AlphaFoldDB" id="A0A210QJR0"/>
<evidence type="ECO:0000313" key="3">
    <source>
        <dbReference type="Proteomes" id="UP000242188"/>
    </source>
</evidence>
<accession>A0A210QJR0</accession>
<keyword evidence="3" id="KW-1185">Reference proteome</keyword>
<dbReference type="EMBL" id="NEDP02003327">
    <property type="protein sequence ID" value="OWF48983.1"/>
    <property type="molecule type" value="Genomic_DNA"/>
</dbReference>
<comment type="caution">
    <text evidence="2">The sequence shown here is derived from an EMBL/GenBank/DDBJ whole genome shotgun (WGS) entry which is preliminary data.</text>
</comment>
<feature type="chain" id="PRO_5012645682" evidence="1">
    <location>
        <begin position="22"/>
        <end position="173"/>
    </location>
</feature>